<evidence type="ECO:0000313" key="1">
    <source>
        <dbReference type="EMBL" id="MBB4034869.1"/>
    </source>
</evidence>
<dbReference type="AlphaFoldDB" id="A0A840CJL7"/>
<keyword evidence="2" id="KW-1185">Reference proteome</keyword>
<gene>
    <name evidence="1" type="ORF">GGR21_000756</name>
</gene>
<protein>
    <submittedName>
        <fullName evidence="1">Uncharacterized protein</fullName>
    </submittedName>
</protein>
<comment type="caution">
    <text evidence="1">The sequence shown here is derived from an EMBL/GenBank/DDBJ whole genome shotgun (WGS) entry which is preliminary data.</text>
</comment>
<evidence type="ECO:0000313" key="2">
    <source>
        <dbReference type="Proteomes" id="UP000555103"/>
    </source>
</evidence>
<organism evidence="1 2">
    <name type="scientific">Dysgonomonas hofstadii</name>
    <dbReference type="NCBI Taxonomy" id="637886"/>
    <lineage>
        <taxon>Bacteria</taxon>
        <taxon>Pseudomonadati</taxon>
        <taxon>Bacteroidota</taxon>
        <taxon>Bacteroidia</taxon>
        <taxon>Bacteroidales</taxon>
        <taxon>Dysgonomonadaceae</taxon>
        <taxon>Dysgonomonas</taxon>
    </lineage>
</organism>
<accession>A0A840CJL7</accession>
<proteinExistence type="predicted"/>
<reference evidence="1 2" key="1">
    <citation type="submission" date="2020-08" db="EMBL/GenBank/DDBJ databases">
        <title>Genomic Encyclopedia of Type Strains, Phase IV (KMG-IV): sequencing the most valuable type-strain genomes for metagenomic binning, comparative biology and taxonomic classification.</title>
        <authorList>
            <person name="Goeker M."/>
        </authorList>
    </citation>
    <scope>NUCLEOTIDE SEQUENCE [LARGE SCALE GENOMIC DNA]</scope>
    <source>
        <strain evidence="1 2">DSM 104969</strain>
    </source>
</reference>
<dbReference type="EMBL" id="JACIEP010000002">
    <property type="protein sequence ID" value="MBB4034869.1"/>
    <property type="molecule type" value="Genomic_DNA"/>
</dbReference>
<dbReference type="RefSeq" id="WP_183305805.1">
    <property type="nucleotide sequence ID" value="NZ_JACIEP010000002.1"/>
</dbReference>
<dbReference type="Proteomes" id="UP000555103">
    <property type="component" value="Unassembled WGS sequence"/>
</dbReference>
<sequence>MSKSDARKESIQQLTDLYNKTNESDLDITKLELVLHNAFEHGVYWGSLKHQAELDEEKKKALNSGIWLVITEFAFYGESKQLIPLVIKAMGFTYDECIELMLDCDCNNDVLEPIINEIFEVEEEDDE</sequence>
<name>A0A840CJL7_9BACT</name>